<keyword evidence="1" id="KW-1133">Transmembrane helix</keyword>
<evidence type="ECO:0000256" key="1">
    <source>
        <dbReference type="SAM" id="Phobius"/>
    </source>
</evidence>
<proteinExistence type="predicted"/>
<organism evidence="2 3">
    <name type="scientific">Ammoniphilus resinae</name>
    <dbReference type="NCBI Taxonomy" id="861532"/>
    <lineage>
        <taxon>Bacteria</taxon>
        <taxon>Bacillati</taxon>
        <taxon>Bacillota</taxon>
        <taxon>Bacilli</taxon>
        <taxon>Bacillales</taxon>
        <taxon>Paenibacillaceae</taxon>
        <taxon>Aneurinibacillus group</taxon>
        <taxon>Ammoniphilus</taxon>
    </lineage>
</organism>
<name>A0ABS4GIU3_9BACL</name>
<evidence type="ECO:0000313" key="2">
    <source>
        <dbReference type="EMBL" id="MBP1930173.1"/>
    </source>
</evidence>
<reference evidence="2 3" key="1">
    <citation type="submission" date="2021-03" db="EMBL/GenBank/DDBJ databases">
        <title>Genomic Encyclopedia of Type Strains, Phase IV (KMG-IV): sequencing the most valuable type-strain genomes for metagenomic binning, comparative biology and taxonomic classification.</title>
        <authorList>
            <person name="Goeker M."/>
        </authorList>
    </citation>
    <scope>NUCLEOTIDE SEQUENCE [LARGE SCALE GENOMIC DNA]</scope>
    <source>
        <strain evidence="2 3">DSM 24738</strain>
    </source>
</reference>
<feature type="transmembrane region" description="Helical" evidence="1">
    <location>
        <begin position="7"/>
        <end position="26"/>
    </location>
</feature>
<keyword evidence="3" id="KW-1185">Reference proteome</keyword>
<evidence type="ECO:0000313" key="3">
    <source>
        <dbReference type="Proteomes" id="UP001519343"/>
    </source>
</evidence>
<keyword evidence="1" id="KW-0812">Transmembrane</keyword>
<accession>A0ABS4GIU3</accession>
<dbReference type="Proteomes" id="UP001519343">
    <property type="component" value="Unassembled WGS sequence"/>
</dbReference>
<gene>
    <name evidence="2" type="ORF">J2Z37_000160</name>
</gene>
<comment type="caution">
    <text evidence="2">The sequence shown here is derived from an EMBL/GenBank/DDBJ whole genome shotgun (WGS) entry which is preliminary data.</text>
</comment>
<dbReference type="Pfam" id="PF17259">
    <property type="entry name" value="DUF5325"/>
    <property type="match status" value="1"/>
</dbReference>
<feature type="transmembrane region" description="Helical" evidence="1">
    <location>
        <begin position="32"/>
        <end position="51"/>
    </location>
</feature>
<keyword evidence="1" id="KW-0472">Membrane</keyword>
<dbReference type="EMBL" id="JAGGKT010000001">
    <property type="protein sequence ID" value="MBP1930173.1"/>
    <property type="molecule type" value="Genomic_DNA"/>
</dbReference>
<protein>
    <submittedName>
        <fullName evidence="2">Membrane protein</fullName>
    </submittedName>
</protein>
<dbReference type="RefSeq" id="WP_342453758.1">
    <property type="nucleotide sequence ID" value="NZ_JAGGKT010000001.1"/>
</dbReference>
<sequence>MTSWQKVSLVLAILTALFLCGIGIAIAEASMLGIILCIIGTILVPGIGFSLKKRFKEK</sequence>
<dbReference type="InterPro" id="IPR035211">
    <property type="entry name" value="DUF5325"/>
</dbReference>